<dbReference type="PROSITE" id="PS51257">
    <property type="entry name" value="PROKAR_LIPOPROTEIN"/>
    <property type="match status" value="1"/>
</dbReference>
<feature type="compositionally biased region" description="Basic and acidic residues" evidence="1">
    <location>
        <begin position="38"/>
        <end position="126"/>
    </location>
</feature>
<organism evidence="3 4">
    <name type="scientific">Prevotella amnii DNF00058</name>
    <dbReference type="NCBI Taxonomy" id="1401066"/>
    <lineage>
        <taxon>Bacteria</taxon>
        <taxon>Pseudomonadati</taxon>
        <taxon>Bacteroidota</taxon>
        <taxon>Bacteroidia</taxon>
        <taxon>Bacteroidales</taxon>
        <taxon>Prevotellaceae</taxon>
        <taxon>Prevotella</taxon>
    </lineage>
</organism>
<dbReference type="AlphaFoldDB" id="A0A096CAD5"/>
<dbReference type="EMBL" id="JRNU01000021">
    <property type="protein sequence ID" value="KGF51887.1"/>
    <property type="molecule type" value="Genomic_DNA"/>
</dbReference>
<reference evidence="3 4" key="1">
    <citation type="submission" date="2014-07" db="EMBL/GenBank/DDBJ databases">
        <authorList>
            <person name="McCorrison J."/>
            <person name="Sanka R."/>
            <person name="Torralba M."/>
            <person name="Gillis M."/>
            <person name="Haft D.H."/>
            <person name="Methe B."/>
            <person name="Sutton G."/>
            <person name="Nelson K.E."/>
        </authorList>
    </citation>
    <scope>NUCLEOTIDE SEQUENCE [LARGE SCALE GENOMIC DNA]</scope>
    <source>
        <strain evidence="3 4">DNF00058</strain>
    </source>
</reference>
<protein>
    <submittedName>
        <fullName evidence="3">Lipoprotein</fullName>
    </submittedName>
</protein>
<evidence type="ECO:0000256" key="2">
    <source>
        <dbReference type="SAM" id="SignalP"/>
    </source>
</evidence>
<gene>
    <name evidence="3" type="ORF">HMPREF9302_05665</name>
</gene>
<dbReference type="Proteomes" id="UP000029614">
    <property type="component" value="Unassembled WGS sequence"/>
</dbReference>
<keyword evidence="3" id="KW-0449">Lipoprotein</keyword>
<name>A0A096CAD5_9BACT</name>
<feature type="signal peptide" evidence="2">
    <location>
        <begin position="1"/>
        <end position="22"/>
    </location>
</feature>
<evidence type="ECO:0000313" key="3">
    <source>
        <dbReference type="EMBL" id="KGF51887.1"/>
    </source>
</evidence>
<comment type="caution">
    <text evidence="3">The sequence shown here is derived from an EMBL/GenBank/DDBJ whole genome shotgun (WGS) entry which is preliminary data.</text>
</comment>
<sequence length="282" mass="32018">MKAINLPKLVLILLCGSFLVFTSCGKSEIENIPSNNKEQQEQQEAQKKKAQEEADKKKKEQEQQEAEKKKQQEEKQKEEQRKKEEAEKKQQEAEEAARKKKEQEEEAKRKKEEEEKKKQQEKQEELKLSQETLTVKINEIKTVNILNGDAPYKVFENMTPVVAKIYGDNNFFTVEGKFKGSGNIKVEDSKGRKKLLFVTIIEENPSPLQVGKNKITVPYKDIAEVRILNGKGPYKHKIIGAQILQVSFSSDSILIAGSTRGSTKVEVTDGEGKVAVIEVTVQ</sequence>
<keyword evidence="4" id="KW-1185">Reference proteome</keyword>
<dbReference type="RefSeq" id="WP_036855528.1">
    <property type="nucleotide sequence ID" value="NZ_JRNU01000021.1"/>
</dbReference>
<evidence type="ECO:0000256" key="1">
    <source>
        <dbReference type="SAM" id="MobiDB-lite"/>
    </source>
</evidence>
<feature type="region of interest" description="Disordered" evidence="1">
    <location>
        <begin position="30"/>
        <end position="126"/>
    </location>
</feature>
<proteinExistence type="predicted"/>
<keyword evidence="2" id="KW-0732">Signal</keyword>
<feature type="chain" id="PRO_5001925244" evidence="2">
    <location>
        <begin position="23"/>
        <end position="282"/>
    </location>
</feature>
<evidence type="ECO:0000313" key="4">
    <source>
        <dbReference type="Proteomes" id="UP000029614"/>
    </source>
</evidence>
<accession>A0A096CAD5</accession>